<keyword evidence="5" id="KW-1185">Reference proteome</keyword>
<evidence type="ECO:0000259" key="3">
    <source>
        <dbReference type="Pfam" id="PF22754"/>
    </source>
</evidence>
<dbReference type="EMBL" id="CM017324">
    <property type="protein sequence ID" value="KAE8039380.1"/>
    <property type="molecule type" value="Genomic_DNA"/>
</dbReference>
<organism evidence="4 5">
    <name type="scientific">Carpinus fangiana</name>
    <dbReference type="NCBI Taxonomy" id="176857"/>
    <lineage>
        <taxon>Eukaryota</taxon>
        <taxon>Viridiplantae</taxon>
        <taxon>Streptophyta</taxon>
        <taxon>Embryophyta</taxon>
        <taxon>Tracheophyta</taxon>
        <taxon>Spermatophyta</taxon>
        <taxon>Magnoliopsida</taxon>
        <taxon>eudicotyledons</taxon>
        <taxon>Gunneridae</taxon>
        <taxon>Pentapetalae</taxon>
        <taxon>rosids</taxon>
        <taxon>fabids</taxon>
        <taxon>Fagales</taxon>
        <taxon>Betulaceae</taxon>
        <taxon>Carpinus</taxon>
    </lineage>
</organism>
<dbReference type="Proteomes" id="UP000327013">
    <property type="component" value="Chromosome 4"/>
</dbReference>
<dbReference type="Pfam" id="PF22754">
    <property type="entry name" value="bHLH-TF_ACT-like_plant"/>
    <property type="match status" value="1"/>
</dbReference>
<dbReference type="InterPro" id="IPR051358">
    <property type="entry name" value="TF_AMS/ICE1/BHLH6-like"/>
</dbReference>
<keyword evidence="2" id="KW-0539">Nucleus</keyword>
<dbReference type="InterPro" id="IPR054502">
    <property type="entry name" value="bHLH-TF_ACT-like_plant"/>
</dbReference>
<dbReference type="GO" id="GO:0043565">
    <property type="term" value="F:sequence-specific DNA binding"/>
    <property type="evidence" value="ECO:0007669"/>
    <property type="project" value="TreeGrafter"/>
</dbReference>
<comment type="subcellular location">
    <subcellularLocation>
        <location evidence="1">Nucleus</location>
    </subcellularLocation>
</comment>
<evidence type="ECO:0000256" key="1">
    <source>
        <dbReference type="ARBA" id="ARBA00004123"/>
    </source>
</evidence>
<evidence type="ECO:0000313" key="5">
    <source>
        <dbReference type="Proteomes" id="UP000327013"/>
    </source>
</evidence>
<dbReference type="GO" id="GO:0003700">
    <property type="term" value="F:DNA-binding transcription factor activity"/>
    <property type="evidence" value="ECO:0007669"/>
    <property type="project" value="TreeGrafter"/>
</dbReference>
<evidence type="ECO:0000313" key="4">
    <source>
        <dbReference type="EMBL" id="KAE8039380.1"/>
    </source>
</evidence>
<protein>
    <recommendedName>
        <fullName evidence="3">Plant bHLH transcription factor ACT-like domain-containing protein</fullName>
    </recommendedName>
</protein>
<sequence length="156" mass="17711">MVSRKHKKATLYKKLELLRSLTNSHGHSKTSIILDASKYIEDLKRKIDVMNQDIASDVRAPLPLRLRVEAQEKGFLIEVLAERSCCGLLVFILEAFEELGLDVRQARVSCADRFHLEAIGVREKHGGHDDDQIDAKVVKEAVLQAIHNWSEISEQK</sequence>
<dbReference type="PANTHER" id="PTHR31945">
    <property type="entry name" value="TRANSCRIPTION FACTOR SCREAM2-RELATED"/>
    <property type="match status" value="1"/>
</dbReference>
<dbReference type="PANTHER" id="PTHR31945:SF146">
    <property type="entry name" value="ACT DOMAIN-CONTAINING PROTEIN"/>
    <property type="match status" value="1"/>
</dbReference>
<accession>A0A660KUI7</accession>
<proteinExistence type="predicted"/>
<gene>
    <name evidence="4" type="ORF">FH972_011798</name>
</gene>
<dbReference type="GO" id="GO:0005634">
    <property type="term" value="C:nucleus"/>
    <property type="evidence" value="ECO:0007669"/>
    <property type="project" value="UniProtKB-SubCell"/>
</dbReference>
<dbReference type="AlphaFoldDB" id="A0A660KUI7"/>
<dbReference type="OrthoDB" id="1917523at2759"/>
<reference evidence="4 5" key="1">
    <citation type="submission" date="2019-06" db="EMBL/GenBank/DDBJ databases">
        <title>A chromosomal-level reference genome of Carpinus fangiana (Coryloideae, Betulaceae).</title>
        <authorList>
            <person name="Yang X."/>
            <person name="Wang Z."/>
            <person name="Zhang L."/>
            <person name="Hao G."/>
            <person name="Liu J."/>
            <person name="Yang Y."/>
        </authorList>
    </citation>
    <scope>NUCLEOTIDE SEQUENCE [LARGE SCALE GENOMIC DNA]</scope>
    <source>
        <strain evidence="4">Cfa_2016G</strain>
        <tissue evidence="4">Leaf</tissue>
    </source>
</reference>
<feature type="domain" description="Plant bHLH transcription factor ACT-like" evidence="3">
    <location>
        <begin position="66"/>
        <end position="146"/>
    </location>
</feature>
<name>A0A660KUI7_9ROSI</name>
<evidence type="ECO:0000256" key="2">
    <source>
        <dbReference type="ARBA" id="ARBA00023242"/>
    </source>
</evidence>